<keyword evidence="6 8" id="KW-1133">Transmembrane helix</keyword>
<dbReference type="NCBIfam" id="TIGR01569">
    <property type="entry name" value="A_tha_TIGR01569"/>
    <property type="match status" value="1"/>
</dbReference>
<comment type="subunit">
    <text evidence="3 8">Homodimer and heterodimers.</text>
</comment>
<evidence type="ECO:0000256" key="2">
    <source>
        <dbReference type="ARBA" id="ARBA00007651"/>
    </source>
</evidence>
<gene>
    <name evidence="10" type="ORF">FRX31_008966</name>
</gene>
<feature type="transmembrane region" description="Helical" evidence="8">
    <location>
        <begin position="48"/>
        <end position="67"/>
    </location>
</feature>
<evidence type="ECO:0000313" key="11">
    <source>
        <dbReference type="Proteomes" id="UP000554482"/>
    </source>
</evidence>
<keyword evidence="11" id="KW-1185">Reference proteome</keyword>
<comment type="subcellular location">
    <subcellularLocation>
        <location evidence="1 8">Cell membrane</location>
        <topology evidence="1 8">Multi-pass membrane protein</topology>
    </subcellularLocation>
</comment>
<evidence type="ECO:0000256" key="3">
    <source>
        <dbReference type="ARBA" id="ARBA00011489"/>
    </source>
</evidence>
<protein>
    <recommendedName>
        <fullName evidence="8">CASP-like protein</fullName>
    </recommendedName>
</protein>
<dbReference type="EMBL" id="JABWDY010009430">
    <property type="protein sequence ID" value="KAF5201448.1"/>
    <property type="molecule type" value="Genomic_DNA"/>
</dbReference>
<dbReference type="AlphaFoldDB" id="A0A7J6WXZ0"/>
<feature type="transmembrane region" description="Helical" evidence="8">
    <location>
        <begin position="6"/>
        <end position="28"/>
    </location>
</feature>
<evidence type="ECO:0000313" key="10">
    <source>
        <dbReference type="EMBL" id="KAF5201448.1"/>
    </source>
</evidence>
<feature type="transmembrane region" description="Helical" evidence="8">
    <location>
        <begin position="143"/>
        <end position="167"/>
    </location>
</feature>
<reference evidence="10 11" key="1">
    <citation type="submission" date="2020-06" db="EMBL/GenBank/DDBJ databases">
        <title>Transcriptomic and genomic resources for Thalictrum thalictroides and T. hernandezii: Facilitating candidate gene discovery in an emerging model plant lineage.</title>
        <authorList>
            <person name="Arias T."/>
            <person name="Riano-Pachon D.M."/>
            <person name="Di Stilio V.S."/>
        </authorList>
    </citation>
    <scope>NUCLEOTIDE SEQUENCE [LARGE SCALE GENOMIC DNA]</scope>
    <source>
        <strain evidence="11">cv. WT478/WT964</strain>
        <tissue evidence="10">Leaves</tissue>
    </source>
</reference>
<evidence type="ECO:0000256" key="4">
    <source>
        <dbReference type="ARBA" id="ARBA00022475"/>
    </source>
</evidence>
<proteinExistence type="inferred from homology"/>
<dbReference type="Proteomes" id="UP000554482">
    <property type="component" value="Unassembled WGS sequence"/>
</dbReference>
<evidence type="ECO:0000256" key="1">
    <source>
        <dbReference type="ARBA" id="ARBA00004651"/>
    </source>
</evidence>
<accession>A0A7J6WXZ0</accession>
<dbReference type="PANTHER" id="PTHR33573:SF30">
    <property type="entry name" value="CASP-LIKE PROTEIN 2C1-RELATED"/>
    <property type="match status" value="1"/>
</dbReference>
<dbReference type="OrthoDB" id="1918830at2759"/>
<feature type="domain" description="Casparian strip membrane protein" evidence="9">
    <location>
        <begin position="9"/>
        <end position="154"/>
    </location>
</feature>
<dbReference type="InterPro" id="IPR006459">
    <property type="entry name" value="CASP/CASPL"/>
</dbReference>
<comment type="similarity">
    <text evidence="2 8">Belongs to the Casparian strip membrane proteins (CASP) family.</text>
</comment>
<feature type="transmembrane region" description="Helical" evidence="8">
    <location>
        <begin position="99"/>
        <end position="122"/>
    </location>
</feature>
<sequence length="182" mass="20038">MEYKSSLVHVLRLLSMLLLVSTALIVGLDTQKKFIFSTFERKATVKDIDALLLLTIIASVCAGYNLLQLSNSFIFHHIKGNREGSNIKLAWLSLLLDQVVAYTSFGATSAAAQASVIALMGVNSLQWLKMCNLYTRFCIQIGGGLACGYVASLLMAVVSAFSAFNLFRFYSSTKFLSRKSRD</sequence>
<dbReference type="InterPro" id="IPR006702">
    <property type="entry name" value="CASP_dom"/>
</dbReference>
<dbReference type="Pfam" id="PF04535">
    <property type="entry name" value="CASP_dom"/>
    <property type="match status" value="1"/>
</dbReference>
<dbReference type="GO" id="GO:0005886">
    <property type="term" value="C:plasma membrane"/>
    <property type="evidence" value="ECO:0007669"/>
    <property type="project" value="UniProtKB-SubCell"/>
</dbReference>
<evidence type="ECO:0000256" key="7">
    <source>
        <dbReference type="ARBA" id="ARBA00023136"/>
    </source>
</evidence>
<evidence type="ECO:0000259" key="9">
    <source>
        <dbReference type="Pfam" id="PF04535"/>
    </source>
</evidence>
<comment type="caution">
    <text evidence="10">The sequence shown here is derived from an EMBL/GenBank/DDBJ whole genome shotgun (WGS) entry which is preliminary data.</text>
</comment>
<keyword evidence="4 8" id="KW-1003">Cell membrane</keyword>
<keyword evidence="5 8" id="KW-0812">Transmembrane</keyword>
<organism evidence="10 11">
    <name type="scientific">Thalictrum thalictroides</name>
    <name type="common">Rue-anemone</name>
    <name type="synonym">Anemone thalictroides</name>
    <dbReference type="NCBI Taxonomy" id="46969"/>
    <lineage>
        <taxon>Eukaryota</taxon>
        <taxon>Viridiplantae</taxon>
        <taxon>Streptophyta</taxon>
        <taxon>Embryophyta</taxon>
        <taxon>Tracheophyta</taxon>
        <taxon>Spermatophyta</taxon>
        <taxon>Magnoliopsida</taxon>
        <taxon>Ranunculales</taxon>
        <taxon>Ranunculaceae</taxon>
        <taxon>Thalictroideae</taxon>
        <taxon>Thalictrum</taxon>
    </lineage>
</organism>
<evidence type="ECO:0000256" key="5">
    <source>
        <dbReference type="ARBA" id="ARBA00022692"/>
    </source>
</evidence>
<evidence type="ECO:0000256" key="8">
    <source>
        <dbReference type="RuleBase" id="RU361233"/>
    </source>
</evidence>
<keyword evidence="7 8" id="KW-0472">Membrane</keyword>
<name>A0A7J6WXZ0_THATH</name>
<dbReference type="PANTHER" id="PTHR33573">
    <property type="entry name" value="CASP-LIKE PROTEIN 4A4"/>
    <property type="match status" value="1"/>
</dbReference>
<evidence type="ECO:0000256" key="6">
    <source>
        <dbReference type="ARBA" id="ARBA00022989"/>
    </source>
</evidence>